<keyword evidence="4" id="KW-0732">Signal</keyword>
<dbReference type="InterPro" id="IPR019734">
    <property type="entry name" value="TPR_rpt"/>
</dbReference>
<evidence type="ECO:0000256" key="3">
    <source>
        <dbReference type="SAM" id="MobiDB-lite"/>
    </source>
</evidence>
<dbReference type="SUPFAM" id="SSF48452">
    <property type="entry name" value="TPR-like"/>
    <property type="match status" value="1"/>
</dbReference>
<dbReference type="InterPro" id="IPR011990">
    <property type="entry name" value="TPR-like_helical_dom_sf"/>
</dbReference>
<accession>A0A7V1LM38</accession>
<dbReference type="Gene3D" id="1.25.40.10">
    <property type="entry name" value="Tetratricopeptide repeat domain"/>
    <property type="match status" value="1"/>
</dbReference>
<dbReference type="AlphaFoldDB" id="A0A7V1LM38"/>
<evidence type="ECO:0000256" key="4">
    <source>
        <dbReference type="SAM" id="SignalP"/>
    </source>
</evidence>
<organism evidence="5">
    <name type="scientific">Caldithrix abyssi</name>
    <dbReference type="NCBI Taxonomy" id="187145"/>
    <lineage>
        <taxon>Bacteria</taxon>
        <taxon>Pseudomonadati</taxon>
        <taxon>Calditrichota</taxon>
        <taxon>Calditrichia</taxon>
        <taxon>Calditrichales</taxon>
        <taxon>Calditrichaceae</taxon>
        <taxon>Caldithrix</taxon>
    </lineage>
</organism>
<dbReference type="Pfam" id="PF13432">
    <property type="entry name" value="TPR_16"/>
    <property type="match status" value="1"/>
</dbReference>
<feature type="coiled-coil region" evidence="2">
    <location>
        <begin position="100"/>
        <end position="141"/>
    </location>
</feature>
<keyword evidence="2" id="KW-0175">Coiled coil</keyword>
<dbReference type="PROSITE" id="PS50005">
    <property type="entry name" value="TPR"/>
    <property type="match status" value="1"/>
</dbReference>
<name>A0A7V1LM38_CALAY</name>
<keyword evidence="1" id="KW-0802">TPR repeat</keyword>
<reference evidence="5" key="1">
    <citation type="journal article" date="2020" name="mSystems">
        <title>Genome- and Community-Level Interaction Insights into Carbon Utilization and Element Cycling Functions of Hydrothermarchaeota in Hydrothermal Sediment.</title>
        <authorList>
            <person name="Zhou Z."/>
            <person name="Liu Y."/>
            <person name="Xu W."/>
            <person name="Pan J."/>
            <person name="Luo Z.H."/>
            <person name="Li M."/>
        </authorList>
    </citation>
    <scope>NUCLEOTIDE SEQUENCE [LARGE SCALE GENOMIC DNA]</scope>
    <source>
        <strain evidence="5">HyVt-456</strain>
    </source>
</reference>
<proteinExistence type="predicted"/>
<evidence type="ECO:0000256" key="1">
    <source>
        <dbReference type="PROSITE-ProRule" id="PRU00339"/>
    </source>
</evidence>
<evidence type="ECO:0000313" key="5">
    <source>
        <dbReference type="EMBL" id="HED09982.1"/>
    </source>
</evidence>
<dbReference type="EMBL" id="DRLD01000128">
    <property type="protein sequence ID" value="HED09982.1"/>
    <property type="molecule type" value="Genomic_DNA"/>
</dbReference>
<sequence length="283" mass="32046">MKLFSKILMLFVLAFFSIQCAGSADQMDDEGEYTDEEQQQKELDDIEALLGISPSDQDSNADQPQTVEETPRQNTPPADDTEKLDLLDTNESIPADQGGAALSSMEKKKLEKEIKKLKKQLKQKDKTISNLSAELTVKEEQLSKKSSYSPMTMGAVGDVSMDEYQQRYDEARQAFESRNYQQAIQLFESLLAASSTHPLADNAQYWIGESQFMLRQYDAAIISFEKVFTFSNSNKNADAQYKLGLCYMLKGDKTKARDEFNRLIEEYPKSNYVGAAKRKLARL</sequence>
<feature type="signal peptide" evidence="4">
    <location>
        <begin position="1"/>
        <end position="21"/>
    </location>
</feature>
<dbReference type="Proteomes" id="UP000886005">
    <property type="component" value="Unassembled WGS sequence"/>
</dbReference>
<feature type="region of interest" description="Disordered" evidence="3">
    <location>
        <begin position="50"/>
        <end position="83"/>
    </location>
</feature>
<feature type="chain" id="PRO_5030672355" evidence="4">
    <location>
        <begin position="22"/>
        <end position="283"/>
    </location>
</feature>
<gene>
    <name evidence="5" type="ORF">ENJ10_04795</name>
</gene>
<comment type="caution">
    <text evidence="5">The sequence shown here is derived from an EMBL/GenBank/DDBJ whole genome shotgun (WGS) entry which is preliminary data.</text>
</comment>
<dbReference type="SMART" id="SM00028">
    <property type="entry name" value="TPR"/>
    <property type="match status" value="3"/>
</dbReference>
<feature type="compositionally biased region" description="Polar residues" evidence="3">
    <location>
        <begin position="54"/>
        <end position="76"/>
    </location>
</feature>
<feature type="repeat" description="TPR" evidence="1">
    <location>
        <begin position="237"/>
        <end position="270"/>
    </location>
</feature>
<dbReference type="Pfam" id="PF13174">
    <property type="entry name" value="TPR_6"/>
    <property type="match status" value="1"/>
</dbReference>
<evidence type="ECO:0000256" key="2">
    <source>
        <dbReference type="SAM" id="Coils"/>
    </source>
</evidence>
<protein>
    <submittedName>
        <fullName evidence="5">Tetratricopeptide repeat protein</fullName>
    </submittedName>
</protein>